<feature type="transmembrane region" description="Helical" evidence="12">
    <location>
        <begin position="220"/>
        <end position="245"/>
    </location>
</feature>
<keyword evidence="6" id="KW-0547">Nucleotide-binding</keyword>
<dbReference type="Pfam" id="PF00990">
    <property type="entry name" value="GGDEF"/>
    <property type="match status" value="1"/>
</dbReference>
<evidence type="ECO:0000256" key="8">
    <source>
        <dbReference type="ARBA" id="ARBA00022840"/>
    </source>
</evidence>
<dbReference type="InterPro" id="IPR003660">
    <property type="entry name" value="HAMP_dom"/>
</dbReference>
<evidence type="ECO:0000256" key="7">
    <source>
        <dbReference type="ARBA" id="ARBA00022777"/>
    </source>
</evidence>
<feature type="domain" description="PAS" evidence="13">
    <location>
        <begin position="308"/>
        <end position="378"/>
    </location>
</feature>
<feature type="domain" description="PAC" evidence="14">
    <location>
        <begin position="380"/>
        <end position="432"/>
    </location>
</feature>
<dbReference type="InterPro" id="IPR013655">
    <property type="entry name" value="PAS_fold_3"/>
</dbReference>
<evidence type="ECO:0000259" key="15">
    <source>
        <dbReference type="PROSITE" id="PS50885"/>
    </source>
</evidence>
<gene>
    <name evidence="17" type="ORF">EK386_14395</name>
</gene>
<evidence type="ECO:0000256" key="10">
    <source>
        <dbReference type="ARBA" id="ARBA00023012"/>
    </source>
</evidence>
<dbReference type="SMART" id="SM00267">
    <property type="entry name" value="GGDEF"/>
    <property type="match status" value="1"/>
</dbReference>
<dbReference type="PANTHER" id="PTHR45138">
    <property type="entry name" value="REGULATORY COMPONENTS OF SENSORY TRANSDUCTION SYSTEM"/>
    <property type="match status" value="1"/>
</dbReference>
<dbReference type="SMART" id="SM00304">
    <property type="entry name" value="HAMP"/>
    <property type="match status" value="1"/>
</dbReference>
<dbReference type="InterPro" id="IPR000160">
    <property type="entry name" value="GGDEF_dom"/>
</dbReference>
<dbReference type="EMBL" id="RYYR01000022">
    <property type="protein sequence ID" value="RUL49863.1"/>
    <property type="molecule type" value="Genomic_DNA"/>
</dbReference>
<evidence type="ECO:0000259" key="16">
    <source>
        <dbReference type="PROSITE" id="PS50887"/>
    </source>
</evidence>
<dbReference type="Proteomes" id="UP000287910">
    <property type="component" value="Unassembled WGS sequence"/>
</dbReference>
<keyword evidence="2" id="KW-1003">Cell membrane</keyword>
<dbReference type="CDD" id="cd00130">
    <property type="entry name" value="PAS"/>
    <property type="match status" value="1"/>
</dbReference>
<evidence type="ECO:0000256" key="5">
    <source>
        <dbReference type="ARBA" id="ARBA00022692"/>
    </source>
</evidence>
<evidence type="ECO:0000259" key="14">
    <source>
        <dbReference type="PROSITE" id="PS50113"/>
    </source>
</evidence>
<dbReference type="SUPFAM" id="SSF158472">
    <property type="entry name" value="HAMP domain-like"/>
    <property type="match status" value="1"/>
</dbReference>
<dbReference type="PANTHER" id="PTHR45138:SF9">
    <property type="entry name" value="DIGUANYLATE CYCLASE DGCM-RELATED"/>
    <property type="match status" value="1"/>
</dbReference>
<dbReference type="GO" id="GO:0016301">
    <property type="term" value="F:kinase activity"/>
    <property type="evidence" value="ECO:0007669"/>
    <property type="project" value="UniProtKB-KW"/>
</dbReference>
<evidence type="ECO:0000256" key="1">
    <source>
        <dbReference type="ARBA" id="ARBA00004651"/>
    </source>
</evidence>
<dbReference type="Gene3D" id="3.30.450.20">
    <property type="entry name" value="PAS domain"/>
    <property type="match status" value="2"/>
</dbReference>
<evidence type="ECO:0000256" key="11">
    <source>
        <dbReference type="ARBA" id="ARBA00023136"/>
    </source>
</evidence>
<dbReference type="SUPFAM" id="SSF55073">
    <property type="entry name" value="Nucleotide cyclase"/>
    <property type="match status" value="1"/>
</dbReference>
<dbReference type="PROSITE" id="PS50112">
    <property type="entry name" value="PAS"/>
    <property type="match status" value="1"/>
</dbReference>
<organism evidence="17 18">
    <name type="scientific">Lysinibacillus antri</name>
    <dbReference type="NCBI Taxonomy" id="2498145"/>
    <lineage>
        <taxon>Bacteria</taxon>
        <taxon>Bacillati</taxon>
        <taxon>Bacillota</taxon>
        <taxon>Bacilli</taxon>
        <taxon>Bacillales</taxon>
        <taxon>Bacillaceae</taxon>
        <taxon>Lysinibacillus</taxon>
    </lineage>
</organism>
<evidence type="ECO:0000256" key="6">
    <source>
        <dbReference type="ARBA" id="ARBA00022741"/>
    </source>
</evidence>
<dbReference type="SMART" id="SM00091">
    <property type="entry name" value="PAS"/>
    <property type="match status" value="1"/>
</dbReference>
<keyword evidence="9 12" id="KW-1133">Transmembrane helix</keyword>
<evidence type="ECO:0000256" key="4">
    <source>
        <dbReference type="ARBA" id="ARBA00022679"/>
    </source>
</evidence>
<dbReference type="GO" id="GO:0005524">
    <property type="term" value="F:ATP binding"/>
    <property type="evidence" value="ECO:0007669"/>
    <property type="project" value="UniProtKB-KW"/>
</dbReference>
<dbReference type="CDD" id="cd06225">
    <property type="entry name" value="HAMP"/>
    <property type="match status" value="1"/>
</dbReference>
<reference evidence="17 18" key="1">
    <citation type="submission" date="2018-12" db="EMBL/GenBank/DDBJ databases">
        <title>Lysinibacillus antri sp. nov., isolated from a cave soil.</title>
        <authorList>
            <person name="Narsing Rao M.P."/>
            <person name="Zhang H."/>
            <person name="Dong Z.-Y."/>
            <person name="Niu X.-K."/>
            <person name="Zhang K."/>
            <person name="Fang B.-Z."/>
            <person name="Kang Y.-Q."/>
            <person name="Xiao M."/>
            <person name="Li W.-J."/>
        </authorList>
    </citation>
    <scope>NUCLEOTIDE SEQUENCE [LARGE SCALE GENOMIC DNA]</scope>
    <source>
        <strain evidence="17 18">SYSU K30002</strain>
    </source>
</reference>
<dbReference type="GO" id="GO:0043709">
    <property type="term" value="P:cell adhesion involved in single-species biofilm formation"/>
    <property type="evidence" value="ECO:0007669"/>
    <property type="project" value="TreeGrafter"/>
</dbReference>
<dbReference type="CDD" id="cd12914">
    <property type="entry name" value="PDC1_DGC_like"/>
    <property type="match status" value="1"/>
</dbReference>
<comment type="caution">
    <text evidence="17">The sequence shown here is derived from an EMBL/GenBank/DDBJ whole genome shotgun (WGS) entry which is preliminary data.</text>
</comment>
<dbReference type="InterPro" id="IPR050469">
    <property type="entry name" value="Diguanylate_Cyclase"/>
</dbReference>
<dbReference type="GO" id="GO:1902201">
    <property type="term" value="P:negative regulation of bacterial-type flagellum-dependent cell motility"/>
    <property type="evidence" value="ECO:0007669"/>
    <property type="project" value="TreeGrafter"/>
</dbReference>
<keyword evidence="8" id="KW-0067">ATP-binding</keyword>
<dbReference type="GO" id="GO:0005886">
    <property type="term" value="C:plasma membrane"/>
    <property type="evidence" value="ECO:0007669"/>
    <property type="project" value="UniProtKB-SubCell"/>
</dbReference>
<dbReference type="PROSITE" id="PS50113">
    <property type="entry name" value="PAC"/>
    <property type="match status" value="1"/>
</dbReference>
<dbReference type="Gene3D" id="6.10.340.10">
    <property type="match status" value="1"/>
</dbReference>
<dbReference type="NCBIfam" id="TIGR00229">
    <property type="entry name" value="sensory_box"/>
    <property type="match status" value="1"/>
</dbReference>
<dbReference type="Gene3D" id="3.30.70.270">
    <property type="match status" value="1"/>
</dbReference>
<dbReference type="SUPFAM" id="SSF103190">
    <property type="entry name" value="Sensory domain-like"/>
    <property type="match status" value="1"/>
</dbReference>
<dbReference type="SUPFAM" id="SSF55785">
    <property type="entry name" value="PYP-like sensor domain (PAS domain)"/>
    <property type="match status" value="1"/>
</dbReference>
<sequence>MIDVQQVTIDIWLSDRVQNIRSLAELPTMKSLNLSDSSNIFQSFDEYHSEFEGIVYVNKNGITELDTSGEVGVNVSDRQYFKEAKNGNAFITDVIIGRQSKKPVIVISVPVFDRAQQFQGLVFGAVSINTINDILKQFQDKNRETYLVNRDGMIITESRQGKLGETIDSELFNYALAGKKLDDFYDSTTGEKVLGNYKWAHNNQWLVIGEISKNTIYESFYRMAFIFVSVILLLALLGYVFMIFVSKQIEEPIQRVLDGTKKIGKGNWGYRLSSPTYKDEIKELQELSHNFNQMAETIESHIYSIAENEERFRTIMQYSSDMITIHDANGKYLYVSPAGKEILQYEDHEILGYDSYYFIHPEDIPLIEKNFEKLLQNGYVVSTYRIRKKNNDYIWFESSIKYMKGNNEDASRIFTVSRNITERKMVEQQLTEANKLLQELSSKDGLTGILNRRSFDERLEEEWKRAERNNLPLSLIMLDIDFFKAYNDTYGHLGGDDCLREVANAISQACKRESDSVFRYGGEEFGIILPETDLKGAQTVAEKARKTVENLQISHAGSKISDVVTISLGVATIIPTKYASASSLIESADKALYQAKQEGRNQVRSYYKE</sequence>
<evidence type="ECO:0000259" key="13">
    <source>
        <dbReference type="PROSITE" id="PS50112"/>
    </source>
</evidence>
<accession>A0A432L959</accession>
<dbReference type="AlphaFoldDB" id="A0A432L959"/>
<dbReference type="PROSITE" id="PS50887">
    <property type="entry name" value="GGDEF"/>
    <property type="match status" value="1"/>
</dbReference>
<evidence type="ECO:0000256" key="3">
    <source>
        <dbReference type="ARBA" id="ARBA00022553"/>
    </source>
</evidence>
<dbReference type="GO" id="GO:0052621">
    <property type="term" value="F:diguanylate cyclase activity"/>
    <property type="evidence" value="ECO:0007669"/>
    <property type="project" value="TreeGrafter"/>
</dbReference>
<feature type="domain" description="HAMP" evidence="15">
    <location>
        <begin position="247"/>
        <end position="303"/>
    </location>
</feature>
<dbReference type="InterPro" id="IPR000700">
    <property type="entry name" value="PAS-assoc_C"/>
</dbReference>
<dbReference type="InterPro" id="IPR035965">
    <property type="entry name" value="PAS-like_dom_sf"/>
</dbReference>
<dbReference type="InterPro" id="IPR033479">
    <property type="entry name" value="dCache_1"/>
</dbReference>
<dbReference type="InterPro" id="IPR043128">
    <property type="entry name" value="Rev_trsase/Diguanyl_cyclase"/>
</dbReference>
<proteinExistence type="predicted"/>
<dbReference type="GO" id="GO:0000160">
    <property type="term" value="P:phosphorelay signal transduction system"/>
    <property type="evidence" value="ECO:0007669"/>
    <property type="project" value="UniProtKB-KW"/>
</dbReference>
<evidence type="ECO:0000313" key="17">
    <source>
        <dbReference type="EMBL" id="RUL49863.1"/>
    </source>
</evidence>
<dbReference type="InterPro" id="IPR000014">
    <property type="entry name" value="PAS"/>
</dbReference>
<dbReference type="PROSITE" id="PS50885">
    <property type="entry name" value="HAMP"/>
    <property type="match status" value="1"/>
</dbReference>
<dbReference type="NCBIfam" id="TIGR00254">
    <property type="entry name" value="GGDEF"/>
    <property type="match status" value="1"/>
</dbReference>
<keyword evidence="18" id="KW-1185">Reference proteome</keyword>
<evidence type="ECO:0000313" key="18">
    <source>
        <dbReference type="Proteomes" id="UP000287910"/>
    </source>
</evidence>
<dbReference type="Pfam" id="PF08447">
    <property type="entry name" value="PAS_3"/>
    <property type="match status" value="1"/>
</dbReference>
<keyword evidence="7" id="KW-0418">Kinase</keyword>
<feature type="domain" description="GGDEF" evidence="16">
    <location>
        <begin position="471"/>
        <end position="608"/>
    </location>
</feature>
<keyword evidence="5 12" id="KW-0812">Transmembrane</keyword>
<keyword evidence="11 12" id="KW-0472">Membrane</keyword>
<evidence type="ECO:0000256" key="2">
    <source>
        <dbReference type="ARBA" id="ARBA00022475"/>
    </source>
</evidence>
<name>A0A432L959_9BACI</name>
<dbReference type="Pfam" id="PF02743">
    <property type="entry name" value="dCache_1"/>
    <property type="match status" value="1"/>
</dbReference>
<keyword evidence="10" id="KW-0902">Two-component regulatory system</keyword>
<keyword evidence="4" id="KW-0808">Transferase</keyword>
<evidence type="ECO:0000256" key="9">
    <source>
        <dbReference type="ARBA" id="ARBA00022989"/>
    </source>
</evidence>
<dbReference type="FunFam" id="3.30.70.270:FF:000001">
    <property type="entry name" value="Diguanylate cyclase domain protein"/>
    <property type="match status" value="1"/>
</dbReference>
<keyword evidence="3" id="KW-0597">Phosphoprotein</keyword>
<dbReference type="InterPro" id="IPR029787">
    <property type="entry name" value="Nucleotide_cyclase"/>
</dbReference>
<dbReference type="CDD" id="cd01949">
    <property type="entry name" value="GGDEF"/>
    <property type="match status" value="1"/>
</dbReference>
<dbReference type="InterPro" id="IPR029151">
    <property type="entry name" value="Sensor-like_sf"/>
</dbReference>
<evidence type="ECO:0000256" key="12">
    <source>
        <dbReference type="SAM" id="Phobius"/>
    </source>
</evidence>
<protein>
    <submittedName>
        <fullName evidence="17">Diguanylate cyclase</fullName>
    </submittedName>
</protein>
<comment type="subcellular location">
    <subcellularLocation>
        <location evidence="1">Cell membrane</location>
        <topology evidence="1">Multi-pass membrane protein</topology>
    </subcellularLocation>
</comment>